<dbReference type="PANTHER" id="PTHR34106:SF5">
    <property type="entry name" value="GLYCOSIDASE"/>
    <property type="match status" value="1"/>
</dbReference>
<evidence type="ECO:0000256" key="2">
    <source>
        <dbReference type="ARBA" id="ARBA00022679"/>
    </source>
</evidence>
<dbReference type="STRING" id="1798383.A3D78_07010"/>
<evidence type="ECO:0000313" key="5">
    <source>
        <dbReference type="Proteomes" id="UP000176253"/>
    </source>
</evidence>
<dbReference type="Gene3D" id="2.115.10.20">
    <property type="entry name" value="Glycosyl hydrolase domain, family 43"/>
    <property type="match status" value="2"/>
</dbReference>
<dbReference type="GO" id="GO:0016757">
    <property type="term" value="F:glycosyltransferase activity"/>
    <property type="evidence" value="ECO:0007669"/>
    <property type="project" value="UniProtKB-KW"/>
</dbReference>
<dbReference type="Proteomes" id="UP000176253">
    <property type="component" value="Unassembled WGS sequence"/>
</dbReference>
<evidence type="ECO:0000256" key="3">
    <source>
        <dbReference type="ARBA" id="ARBA00024356"/>
    </source>
</evidence>
<gene>
    <name evidence="4" type="ORF">A3D78_07010</name>
</gene>
<dbReference type="InterPro" id="IPR023296">
    <property type="entry name" value="Glyco_hydro_beta-prop_sf"/>
</dbReference>
<reference evidence="4 5" key="1">
    <citation type="journal article" date="2016" name="Nat. Commun.">
        <title>Thousands of microbial genomes shed light on interconnected biogeochemical processes in an aquifer system.</title>
        <authorList>
            <person name="Anantharaman K."/>
            <person name="Brown C.T."/>
            <person name="Hug L.A."/>
            <person name="Sharon I."/>
            <person name="Castelle C.J."/>
            <person name="Probst A.J."/>
            <person name="Thomas B.C."/>
            <person name="Singh A."/>
            <person name="Wilkins M.J."/>
            <person name="Karaoz U."/>
            <person name="Brodie E.L."/>
            <person name="Williams K.H."/>
            <person name="Hubbard S.S."/>
            <person name="Banfield J.F."/>
        </authorList>
    </citation>
    <scope>NUCLEOTIDE SEQUENCE [LARGE SCALE GENOMIC DNA]</scope>
</reference>
<comment type="caution">
    <text evidence="4">The sequence shown here is derived from an EMBL/GenBank/DDBJ whole genome shotgun (WGS) entry which is preliminary data.</text>
</comment>
<protein>
    <recommendedName>
        <fullName evidence="6">Glycosidase</fullName>
    </recommendedName>
</protein>
<evidence type="ECO:0008006" key="6">
    <source>
        <dbReference type="Google" id="ProtNLM"/>
    </source>
</evidence>
<organism evidence="4 5">
    <name type="scientific">Candidatus Gottesmanbacteria bacterium RIFCSPHIGHO2_02_FULL_39_14</name>
    <dbReference type="NCBI Taxonomy" id="1798383"/>
    <lineage>
        <taxon>Bacteria</taxon>
        <taxon>Candidatus Gottesmaniibacteriota</taxon>
    </lineage>
</organism>
<evidence type="ECO:0000256" key="1">
    <source>
        <dbReference type="ARBA" id="ARBA00022676"/>
    </source>
</evidence>
<dbReference type="CDD" id="cd18614">
    <property type="entry name" value="GH130"/>
    <property type="match status" value="1"/>
</dbReference>
<keyword evidence="1" id="KW-0328">Glycosyltransferase</keyword>
<dbReference type="InterPro" id="IPR007184">
    <property type="entry name" value="Mannoside_phosphorylase"/>
</dbReference>
<keyword evidence="2" id="KW-0808">Transferase</keyword>
<accession>A0A1F5ZUT9</accession>
<dbReference type="Pfam" id="PF04041">
    <property type="entry name" value="Glyco_hydro_130"/>
    <property type="match status" value="1"/>
</dbReference>
<evidence type="ECO:0000313" key="4">
    <source>
        <dbReference type="EMBL" id="OGG15902.1"/>
    </source>
</evidence>
<comment type="similarity">
    <text evidence="3">Belongs to the glycosyl hydrolase 130 family.</text>
</comment>
<sequence>MRVENIFVEKINKVNMSVRTLLTDTNYFRGIGTYKYQNQVRLIYLLDQKELSLQTSQSLDGVNFQNSGGIKLLDSRARRINLQNLTQMRISRQSSQYAVTYLMKKGLIDSLSIGRGKNLQEVRNIASLTQINEIGQIVSDYRYGNDYVMYAGGRGIRILTSPDLKKWRMDKKPLLSANKEGDLVEIGAVEKISHGIMLLYFQSQTYKNEKKFYSIGAIIFDNRDPRKIIYKSKEAIWEQPDEWNNSGMEARPFGIVTWEAKLVSFWELNRREMVAILHEPKPRFQREDKTTPLISLRKMKQNPILKPIIDHFWESKATFNPAAVWDEGKIHIIYRAIGDHDMSMLGYANTKDGVNIEERSTEPIYVPTEPFEYQPQPAGNPIPLSLYASGGGGYGGVEDPRITKIGKKFYMTYVAYDGSRPPRVALTSIEESDFRKKNWKWAKPVLISPPGMVDKNAVIFPEKINGKYVIMHRIYPNILIDYVDCLDFDGKTYLKGDFMITPRRLFWDSRKVGAGAPPIKTDKGWLLIYHAIGEEDPGRYKMGAMLLDIADPTKVLARSFRPILEPEEHYENEGYKYGVAYPCGAVVVDNNLLVYYGGADTVTCVAKAELSSFLGELSYHSIGELKPVTING</sequence>
<dbReference type="PANTHER" id="PTHR34106">
    <property type="entry name" value="GLYCOSIDASE"/>
    <property type="match status" value="1"/>
</dbReference>
<name>A0A1F5ZUT9_9BACT</name>
<proteinExistence type="inferred from homology"/>
<dbReference type="AlphaFoldDB" id="A0A1F5ZUT9"/>
<dbReference type="EMBL" id="MFJM01000066">
    <property type="protein sequence ID" value="OGG15902.1"/>
    <property type="molecule type" value="Genomic_DNA"/>
</dbReference>
<dbReference type="SUPFAM" id="SSF75005">
    <property type="entry name" value="Arabinanase/levansucrase/invertase"/>
    <property type="match status" value="2"/>
</dbReference>